<gene>
    <name evidence="2" type="ORF">IscW_ISCW000145</name>
</gene>
<evidence type="ECO:0000313" key="2">
    <source>
        <dbReference type="EMBL" id="EEC00917.1"/>
    </source>
</evidence>
<dbReference type="EnsemblMetazoa" id="ISCW000145-RA">
    <property type="protein sequence ID" value="ISCW000145-PA"/>
    <property type="gene ID" value="ISCW000145"/>
</dbReference>
<dbReference type="EMBL" id="ABJB010810557">
    <property type="status" value="NOT_ANNOTATED_CDS"/>
    <property type="molecule type" value="Genomic_DNA"/>
</dbReference>
<dbReference type="OrthoDB" id="7771310at2759"/>
<dbReference type="Gene3D" id="3.40.50.150">
    <property type="entry name" value="Vaccinia Virus protein VP39"/>
    <property type="match status" value="1"/>
</dbReference>
<dbReference type="InterPro" id="IPR013217">
    <property type="entry name" value="Methyltransf_12"/>
</dbReference>
<organism>
    <name type="scientific">Ixodes scapularis</name>
    <name type="common">Black-legged tick</name>
    <name type="synonym">Deer tick</name>
    <dbReference type="NCBI Taxonomy" id="6945"/>
    <lineage>
        <taxon>Eukaryota</taxon>
        <taxon>Metazoa</taxon>
        <taxon>Ecdysozoa</taxon>
        <taxon>Arthropoda</taxon>
        <taxon>Chelicerata</taxon>
        <taxon>Arachnida</taxon>
        <taxon>Acari</taxon>
        <taxon>Parasitiformes</taxon>
        <taxon>Ixodida</taxon>
        <taxon>Ixodoidea</taxon>
        <taxon>Ixodidae</taxon>
        <taxon>Ixodinae</taxon>
        <taxon>Ixodes</taxon>
    </lineage>
</organism>
<keyword evidence="2" id="KW-0808">Transferase</keyword>
<dbReference type="VEuPathDB" id="VectorBase:ISCW000145"/>
<evidence type="ECO:0000313" key="4">
    <source>
        <dbReference type="Proteomes" id="UP000001555"/>
    </source>
</evidence>
<dbReference type="Pfam" id="PF08242">
    <property type="entry name" value="Methyltransf_12"/>
    <property type="match status" value="1"/>
</dbReference>
<protein>
    <submittedName>
        <fullName evidence="2 3">Acid methyltransferase, putative</fullName>
    </submittedName>
</protein>
<dbReference type="EMBL" id="DS624614">
    <property type="protein sequence ID" value="EEC00917.1"/>
    <property type="molecule type" value="Genomic_DNA"/>
</dbReference>
<dbReference type="Proteomes" id="UP000001555">
    <property type="component" value="Unassembled WGS sequence"/>
</dbReference>
<dbReference type="InParanoid" id="B7P2U5"/>
<dbReference type="VEuPathDB" id="VectorBase:ISCP_018671"/>
<dbReference type="VEuPathDB" id="VectorBase:ISCI000145"/>
<evidence type="ECO:0000313" key="3">
    <source>
        <dbReference type="EnsemblMetazoa" id="ISCW000145-PA"/>
    </source>
</evidence>
<sequence>MIRGDVTREALSALSSCRQNRCRDVSKDKIETAKKHFAHPKICYDVLDALADDVSAFVKKYGQFDRVYAIFLFNWVKDQEKGFKNVFDLLKPGGECLCMFYASSFHLQFRKKLANTERWKKYAEICESTTPGTIDLVGNEARISYMRRLLKSANLTPTFCDVIQEISTRYGTKEDLIRELMEINPLTAKISEEEMPFLREEVMKEADRLWAEKEAGGSPLDYPVYIVRASKVLS</sequence>
<dbReference type="EMBL" id="ABJB010708865">
    <property type="status" value="NOT_ANNOTATED_CDS"/>
    <property type="molecule type" value="Genomic_DNA"/>
</dbReference>
<dbReference type="HOGENOM" id="CLU_037990_5_1_1"/>
<dbReference type="InterPro" id="IPR029063">
    <property type="entry name" value="SAM-dependent_MTases_sf"/>
</dbReference>
<dbReference type="GO" id="GO:0008168">
    <property type="term" value="F:methyltransferase activity"/>
    <property type="evidence" value="ECO:0000318"/>
    <property type="project" value="GO_Central"/>
</dbReference>
<accession>B7P2U5</accession>
<evidence type="ECO:0000259" key="1">
    <source>
        <dbReference type="Pfam" id="PF08242"/>
    </source>
</evidence>
<feature type="domain" description="Methyltransferase type 12" evidence="1">
    <location>
        <begin position="4"/>
        <end position="95"/>
    </location>
</feature>
<name>B7P2U5_IXOSC</name>
<keyword evidence="2" id="KW-0489">Methyltransferase</keyword>
<dbReference type="AlphaFoldDB" id="B7P2U5"/>
<reference evidence="3" key="2">
    <citation type="submission" date="2020-05" db="UniProtKB">
        <authorList>
            <consortium name="EnsemblMetazoa"/>
        </authorList>
    </citation>
    <scope>IDENTIFICATION</scope>
    <source>
        <strain evidence="3">wikel</strain>
    </source>
</reference>
<proteinExistence type="predicted"/>
<keyword evidence="4" id="KW-1185">Reference proteome</keyword>
<dbReference type="GO" id="GO:0032259">
    <property type="term" value="P:methylation"/>
    <property type="evidence" value="ECO:0007669"/>
    <property type="project" value="UniProtKB-KW"/>
</dbReference>
<dbReference type="SUPFAM" id="SSF53335">
    <property type="entry name" value="S-adenosyl-L-methionine-dependent methyltransferases"/>
    <property type="match status" value="1"/>
</dbReference>
<dbReference type="PaxDb" id="6945-B7P2U5"/>
<reference evidence="2 4" key="1">
    <citation type="submission" date="2008-03" db="EMBL/GenBank/DDBJ databases">
        <title>Annotation of Ixodes scapularis.</title>
        <authorList>
            <consortium name="Ixodes scapularis Genome Project Consortium"/>
            <person name="Caler E."/>
            <person name="Hannick L.I."/>
            <person name="Bidwell S."/>
            <person name="Joardar V."/>
            <person name="Thiagarajan M."/>
            <person name="Amedeo P."/>
            <person name="Galinsky K.J."/>
            <person name="Schobel S."/>
            <person name="Inman J."/>
            <person name="Hostetler J."/>
            <person name="Miller J."/>
            <person name="Hammond M."/>
            <person name="Megy K."/>
            <person name="Lawson D."/>
            <person name="Kodira C."/>
            <person name="Sutton G."/>
            <person name="Meyer J."/>
            <person name="Hill C.A."/>
            <person name="Birren B."/>
            <person name="Nene V."/>
            <person name="Collins F."/>
            <person name="Alarcon-Chaidez F."/>
            <person name="Wikel S."/>
            <person name="Strausberg R."/>
        </authorList>
    </citation>
    <scope>NUCLEOTIDE SEQUENCE [LARGE SCALE GENOMIC DNA]</scope>
    <source>
        <strain evidence="4">Wikel</strain>
        <strain evidence="2">Wikel colony</strain>
    </source>
</reference>
<dbReference type="CDD" id="cd02440">
    <property type="entry name" value="AdoMet_MTases"/>
    <property type="match status" value="1"/>
</dbReference>